<sequence>MVCLTVRGVHFQPVSYFGAYPKTPTDCQRITLPEVIREIQEQTGRLLTIDQFAPSGCDHARCGFHGDFVVMPDAKLQSLPPKNTACCSNKQESNGIAMQKNRNFEARRWEIRPKQTIQHQTVAGEGMGEWENFIDRVRTHGFSVTGMAFQDCWTIDLERLRECSLHVLSPAGKVIPFCAYYLSDITGNSIYKQRGHV</sequence>
<proteinExistence type="predicted"/>
<dbReference type="EMBL" id="SPQQ01000002">
    <property type="protein sequence ID" value="TGE39289.1"/>
    <property type="molecule type" value="Genomic_DNA"/>
</dbReference>
<comment type="caution">
    <text evidence="1">The sequence shown here is derived from an EMBL/GenBank/DDBJ whole genome shotgun (WGS) entry which is preliminary data.</text>
</comment>
<protein>
    <submittedName>
        <fullName evidence="1">Uncharacterized protein</fullName>
    </submittedName>
</protein>
<dbReference type="PANTHER" id="PTHR43306:SF1">
    <property type="entry name" value="7,8-DIHYDRO-6-HYDROXYMETHYLPTERIN DIMETHYLTRANSFERASE"/>
    <property type="match status" value="1"/>
</dbReference>
<evidence type="ECO:0000313" key="1">
    <source>
        <dbReference type="EMBL" id="TGE39289.1"/>
    </source>
</evidence>
<dbReference type="OrthoDB" id="9810775at2"/>
<name>A0A4Z0RAD4_9FIRM</name>
<dbReference type="RefSeq" id="WP_135545784.1">
    <property type="nucleotide sequence ID" value="NZ_SPQQ01000002.1"/>
</dbReference>
<dbReference type="Proteomes" id="UP000298460">
    <property type="component" value="Unassembled WGS sequence"/>
</dbReference>
<gene>
    <name evidence="1" type="ORF">E4K67_07570</name>
</gene>
<organism evidence="1 2">
    <name type="scientific">Desulfosporosinus fructosivorans</name>
    <dbReference type="NCBI Taxonomy" id="2018669"/>
    <lineage>
        <taxon>Bacteria</taxon>
        <taxon>Bacillati</taxon>
        <taxon>Bacillota</taxon>
        <taxon>Clostridia</taxon>
        <taxon>Eubacteriales</taxon>
        <taxon>Desulfitobacteriaceae</taxon>
        <taxon>Desulfosporosinus</taxon>
    </lineage>
</organism>
<reference evidence="1 2" key="1">
    <citation type="submission" date="2019-03" db="EMBL/GenBank/DDBJ databases">
        <title>Draft Genome Sequence of Desulfosporosinus fructosivorans Strain 63.6F, Isolated from Marine Sediment in the Baltic Sea.</title>
        <authorList>
            <person name="Hausmann B."/>
            <person name="Vandieken V."/>
            <person name="Pjevac P."/>
            <person name="Schreck K."/>
            <person name="Herbold C.W."/>
            <person name="Loy A."/>
        </authorList>
    </citation>
    <scope>NUCLEOTIDE SEQUENCE [LARGE SCALE GENOMIC DNA]</scope>
    <source>
        <strain evidence="1 2">63.6F</strain>
    </source>
</reference>
<accession>A0A4Z0RAD4</accession>
<dbReference type="InterPro" id="IPR034474">
    <property type="entry name" value="Methyltransferase_Class_D"/>
</dbReference>
<evidence type="ECO:0000313" key="2">
    <source>
        <dbReference type="Proteomes" id="UP000298460"/>
    </source>
</evidence>
<dbReference type="AlphaFoldDB" id="A0A4Z0RAD4"/>
<keyword evidence="2" id="KW-1185">Reference proteome</keyword>
<dbReference type="PANTHER" id="PTHR43306">
    <property type="entry name" value="7,8-DIHYDRO-6-HYDROXYMETHYLPTERIN DIMETHYLTRANSFERASE"/>
    <property type="match status" value="1"/>
</dbReference>